<dbReference type="InterPro" id="IPR001529">
    <property type="entry name" value="Zn_ribbon_RPB9"/>
</dbReference>
<feature type="domain" description="GATA-type" evidence="1">
    <location>
        <begin position="1"/>
        <end position="30"/>
    </location>
</feature>
<proteinExistence type="predicted"/>
<dbReference type="Pfam" id="PF02150">
    <property type="entry name" value="Zn_ribbon_RPB9"/>
    <property type="match status" value="1"/>
</dbReference>
<dbReference type="SMART" id="SM00661">
    <property type="entry name" value="RPOL9"/>
    <property type="match status" value="1"/>
</dbReference>
<name>A0A7C4BD84_9CREN</name>
<dbReference type="GO" id="GO:0006355">
    <property type="term" value="P:regulation of DNA-templated transcription"/>
    <property type="evidence" value="ECO:0007669"/>
    <property type="project" value="InterPro"/>
</dbReference>
<accession>A0A7C4BD84</accession>
<sequence>MQFCPKCGGLMVPLKRDDGTTALRCNKCGYEILPQGKEYTIGAQTSSTGRVKTTSVISEGKRVGRKKEELEQEKEEYYKEVFLELLHEEEYGEES</sequence>
<comment type="caution">
    <text evidence="2">The sequence shown here is derived from an EMBL/GenBank/DDBJ whole genome shotgun (WGS) entry which is preliminary data.</text>
</comment>
<keyword evidence="2" id="KW-0240">DNA-directed RNA polymerase</keyword>
<reference evidence="2" key="1">
    <citation type="journal article" date="2020" name="mSystems">
        <title>Genome- and Community-Level Interaction Insights into Carbon Utilization and Element Cycling Functions of Hydrothermarchaeota in Hydrothermal Sediment.</title>
        <authorList>
            <person name="Zhou Z."/>
            <person name="Liu Y."/>
            <person name="Xu W."/>
            <person name="Pan J."/>
            <person name="Luo Z.H."/>
            <person name="Li M."/>
        </authorList>
    </citation>
    <scope>NUCLEOTIDE SEQUENCE [LARGE SCALE GENOMIC DNA]</scope>
    <source>
        <strain evidence="2">SpSt-732</strain>
    </source>
</reference>
<gene>
    <name evidence="2" type="ORF">ENV14_08955</name>
</gene>
<dbReference type="GO" id="GO:0043565">
    <property type="term" value="F:sequence-specific DNA binding"/>
    <property type="evidence" value="ECO:0007669"/>
    <property type="project" value="InterPro"/>
</dbReference>
<keyword evidence="2" id="KW-0804">Transcription</keyword>
<dbReference type="GO" id="GO:0006351">
    <property type="term" value="P:DNA-templated transcription"/>
    <property type="evidence" value="ECO:0007669"/>
    <property type="project" value="InterPro"/>
</dbReference>
<dbReference type="EMBL" id="DTFF01000082">
    <property type="protein sequence ID" value="HGI88494.1"/>
    <property type="molecule type" value="Genomic_DNA"/>
</dbReference>
<evidence type="ECO:0000313" key="2">
    <source>
        <dbReference type="EMBL" id="HGI88494.1"/>
    </source>
</evidence>
<dbReference type="PROSITE" id="PS50114">
    <property type="entry name" value="GATA_ZN_FINGER_2"/>
    <property type="match status" value="1"/>
</dbReference>
<dbReference type="AlphaFoldDB" id="A0A7C4BD84"/>
<dbReference type="InterPro" id="IPR000679">
    <property type="entry name" value="Znf_GATA"/>
</dbReference>
<protein>
    <submittedName>
        <fullName evidence="2">DNA-directed RNA polymerase subunit M</fullName>
    </submittedName>
</protein>
<organism evidence="2">
    <name type="scientific">Ignisphaera aggregans</name>
    <dbReference type="NCBI Taxonomy" id="334771"/>
    <lineage>
        <taxon>Archaea</taxon>
        <taxon>Thermoproteota</taxon>
        <taxon>Thermoprotei</taxon>
        <taxon>Desulfurococcales</taxon>
        <taxon>Desulfurococcaceae</taxon>
        <taxon>Ignisphaera</taxon>
    </lineage>
</organism>
<evidence type="ECO:0000259" key="1">
    <source>
        <dbReference type="PROSITE" id="PS50114"/>
    </source>
</evidence>
<dbReference type="GO" id="GO:0000428">
    <property type="term" value="C:DNA-directed RNA polymerase complex"/>
    <property type="evidence" value="ECO:0007669"/>
    <property type="project" value="UniProtKB-KW"/>
</dbReference>